<dbReference type="AlphaFoldDB" id="A0A0E4FXK3"/>
<dbReference type="NCBIfam" id="TIGR02215">
    <property type="entry name" value="phage_chp_gp8"/>
    <property type="match status" value="1"/>
</dbReference>
<dbReference type="EMBL" id="AP014685">
    <property type="protein sequence ID" value="BAR61793.1"/>
    <property type="molecule type" value="Genomic_DNA"/>
</dbReference>
<gene>
    <name evidence="1" type="ORF">NK6_8644</name>
</gene>
<evidence type="ECO:0000313" key="2">
    <source>
        <dbReference type="Proteomes" id="UP000063308"/>
    </source>
</evidence>
<reference evidence="1 2" key="1">
    <citation type="submission" date="2014-11" db="EMBL/GenBank/DDBJ databases">
        <title>Symbiosis island explosion on the genome of extra-slow-growing strains of soybean bradyrhizobia with massive insertion sequences.</title>
        <authorList>
            <person name="Iida T."/>
            <person name="Minamisawa K."/>
        </authorList>
    </citation>
    <scope>NUCLEOTIDE SEQUENCE [LARGE SCALE GENOMIC DNA]</scope>
    <source>
        <strain evidence="1 2">NK6</strain>
    </source>
</reference>
<proteinExistence type="predicted"/>
<protein>
    <recommendedName>
        <fullName evidence="3">PhiE125 gp8 family phage protein</fullName>
    </recommendedName>
</protein>
<dbReference type="CDD" id="cd08054">
    <property type="entry name" value="gp6"/>
    <property type="match status" value="1"/>
</dbReference>
<accession>A0A0E4FXK3</accession>
<sequence>MLRIVTPPAGYPVTLAEAKAQLRVSDSSNDLMIGALIPAATKFCQSLVQRVFVLQTLEWVLPCWRAALELPIAPVLADQVASIKYVDWTTETQATLDPSAYVVQTKGDSVQIVPKFGTYWPPLFARSPEPVVIRFDAGYEDPADLPGNVKVAILLMLRHLYTMGEASLTLTSETVFGVGQQQFSVPANLATLIPDAVRNLMLDEVW</sequence>
<organism evidence="1 2">
    <name type="scientific">Bradyrhizobium diazoefficiens</name>
    <dbReference type="NCBI Taxonomy" id="1355477"/>
    <lineage>
        <taxon>Bacteria</taxon>
        <taxon>Pseudomonadati</taxon>
        <taxon>Pseudomonadota</taxon>
        <taxon>Alphaproteobacteria</taxon>
        <taxon>Hyphomicrobiales</taxon>
        <taxon>Nitrobacteraceae</taxon>
        <taxon>Bradyrhizobium</taxon>
    </lineage>
</organism>
<name>A0A0E4FXK3_9BRAD</name>
<evidence type="ECO:0008006" key="3">
    <source>
        <dbReference type="Google" id="ProtNLM"/>
    </source>
</evidence>
<dbReference type="Proteomes" id="UP000063308">
    <property type="component" value="Chromosome"/>
</dbReference>
<evidence type="ECO:0000313" key="1">
    <source>
        <dbReference type="EMBL" id="BAR61793.1"/>
    </source>
</evidence>
<dbReference type="RefSeq" id="WP_060911904.1">
    <property type="nucleotide sequence ID" value="NZ_AP022641.1"/>
</dbReference>
<dbReference type="Gene3D" id="1.10.3230.30">
    <property type="entry name" value="Phage gp6-like head-tail connector protein"/>
    <property type="match status" value="1"/>
</dbReference>
<dbReference type="InterPro" id="IPR011738">
    <property type="entry name" value="Phage_CHP"/>
</dbReference>